<evidence type="ECO:0000256" key="2">
    <source>
        <dbReference type="ARBA" id="ARBA00022908"/>
    </source>
</evidence>
<dbReference type="PROSITE" id="PS51898">
    <property type="entry name" value="TYR_RECOMBINASE"/>
    <property type="match status" value="1"/>
</dbReference>
<dbReference type="STRING" id="53444.AYR59_04490"/>
<dbReference type="InterPro" id="IPR050090">
    <property type="entry name" value="Tyrosine_recombinase_XerCD"/>
</dbReference>
<dbReference type="EMBL" id="JQBT01000035">
    <property type="protein sequence ID" value="KRN78329.1"/>
    <property type="molecule type" value="Genomic_DNA"/>
</dbReference>
<dbReference type="Proteomes" id="UP000051565">
    <property type="component" value="Unassembled WGS sequence"/>
</dbReference>
<dbReference type="InterPro" id="IPR004107">
    <property type="entry name" value="Integrase_SAM-like_N"/>
</dbReference>
<keyword evidence="4" id="KW-0233">DNA recombination</keyword>
<gene>
    <name evidence="6" type="ORF">IV52_GL001267</name>
</gene>
<evidence type="ECO:0000256" key="3">
    <source>
        <dbReference type="ARBA" id="ARBA00023125"/>
    </source>
</evidence>
<dbReference type="PANTHER" id="PTHR30349">
    <property type="entry name" value="PHAGE INTEGRASE-RELATED"/>
    <property type="match status" value="1"/>
</dbReference>
<name>A0A0R2JMC7_9LACO</name>
<dbReference type="Pfam" id="PF00589">
    <property type="entry name" value="Phage_integrase"/>
    <property type="match status" value="1"/>
</dbReference>
<reference evidence="6 7" key="1">
    <citation type="journal article" date="2015" name="Genome Announc.">
        <title>Expanding the biotechnology potential of lactobacilli through comparative genomics of 213 strains and associated genera.</title>
        <authorList>
            <person name="Sun Z."/>
            <person name="Harris H.M."/>
            <person name="McCann A."/>
            <person name="Guo C."/>
            <person name="Argimon S."/>
            <person name="Zhang W."/>
            <person name="Yang X."/>
            <person name="Jeffery I.B."/>
            <person name="Cooney J.C."/>
            <person name="Kagawa T.F."/>
            <person name="Liu W."/>
            <person name="Song Y."/>
            <person name="Salvetti E."/>
            <person name="Wrobel A."/>
            <person name="Rasinkangas P."/>
            <person name="Parkhill J."/>
            <person name="Rea M.C."/>
            <person name="O'Sullivan O."/>
            <person name="Ritari J."/>
            <person name="Douillard F.P."/>
            <person name="Paul Ross R."/>
            <person name="Yang R."/>
            <person name="Briner A.E."/>
            <person name="Felis G.E."/>
            <person name="de Vos W.M."/>
            <person name="Barrangou R."/>
            <person name="Klaenhammer T.R."/>
            <person name="Caufield P.W."/>
            <person name="Cui Y."/>
            <person name="Zhang H."/>
            <person name="O'Toole P.W."/>
        </authorList>
    </citation>
    <scope>NUCLEOTIDE SEQUENCE [LARGE SCALE GENOMIC DNA]</scope>
    <source>
        <strain evidence="6 7">DSM 20690</strain>
    </source>
</reference>
<evidence type="ECO:0000259" key="5">
    <source>
        <dbReference type="PROSITE" id="PS51898"/>
    </source>
</evidence>
<dbReference type="PATRIC" id="fig|1122148.6.peg.1303"/>
<feature type="domain" description="Tyr recombinase" evidence="5">
    <location>
        <begin position="131"/>
        <end position="330"/>
    </location>
</feature>
<dbReference type="AlphaFoldDB" id="A0A0R2JMC7"/>
<dbReference type="SUPFAM" id="SSF56349">
    <property type="entry name" value="DNA breaking-rejoining enzymes"/>
    <property type="match status" value="1"/>
</dbReference>
<dbReference type="GO" id="GO:0003677">
    <property type="term" value="F:DNA binding"/>
    <property type="evidence" value="ECO:0007669"/>
    <property type="project" value="UniProtKB-KW"/>
</dbReference>
<sequence>MDAYRASLTEESQIAENETDLVKNKNVTVKQFATAYIKSHENLLKSSTVRSYHTAFNQHIFKLIGNEKLTSLNKTTYMSKLINPMVEQGYLRNTILNVHHRMMTIMNEAVDDGILKRNKLSHVKIPDTGKQEKRIMTKKELKQFNTQLEKEPILTQVIMYTLQQTGMREGELCGLQWQDVDLENLKVNIKRTRDDLGARAPKTPQSIREITISRSLANLLKQYKIEISKAFLQHGEPFEKSTYVLQSKYLNPLVNTGISLRLRNTLKRAKLGYLVGHFTAHTFRHMYASYLLNSGVPLSEVSAALGHSNPQMTLSIYTERNPEKNDNLADKFNELW</sequence>
<evidence type="ECO:0000313" key="7">
    <source>
        <dbReference type="Proteomes" id="UP000051565"/>
    </source>
</evidence>
<evidence type="ECO:0000256" key="4">
    <source>
        <dbReference type="ARBA" id="ARBA00023172"/>
    </source>
</evidence>
<organism evidence="6 7">
    <name type="scientific">Fructilactobacillus lindneri DSM 20690 = JCM 11027</name>
    <dbReference type="NCBI Taxonomy" id="1122148"/>
    <lineage>
        <taxon>Bacteria</taxon>
        <taxon>Bacillati</taxon>
        <taxon>Bacillota</taxon>
        <taxon>Bacilli</taxon>
        <taxon>Lactobacillales</taxon>
        <taxon>Lactobacillaceae</taxon>
        <taxon>Fructilactobacillus</taxon>
    </lineage>
</organism>
<dbReference type="Gene3D" id="1.10.443.10">
    <property type="entry name" value="Intergrase catalytic core"/>
    <property type="match status" value="1"/>
</dbReference>
<proteinExistence type="inferred from homology"/>
<dbReference type="GO" id="GO:0015074">
    <property type="term" value="P:DNA integration"/>
    <property type="evidence" value="ECO:0007669"/>
    <property type="project" value="UniProtKB-KW"/>
</dbReference>
<dbReference type="Pfam" id="PF14659">
    <property type="entry name" value="Phage_int_SAM_3"/>
    <property type="match status" value="1"/>
</dbReference>
<evidence type="ECO:0000256" key="1">
    <source>
        <dbReference type="ARBA" id="ARBA00008857"/>
    </source>
</evidence>
<dbReference type="InterPro" id="IPR010998">
    <property type="entry name" value="Integrase_recombinase_N"/>
</dbReference>
<dbReference type="Gene3D" id="1.10.150.130">
    <property type="match status" value="1"/>
</dbReference>
<dbReference type="InterPro" id="IPR002104">
    <property type="entry name" value="Integrase_catalytic"/>
</dbReference>
<accession>A0A0R2JMC7</accession>
<protein>
    <submittedName>
        <fullName evidence="6">Phage integrase family site specific recombinase</fullName>
    </submittedName>
</protein>
<comment type="similarity">
    <text evidence="1">Belongs to the 'phage' integrase family.</text>
</comment>
<dbReference type="CDD" id="cd01189">
    <property type="entry name" value="INT_ICEBs1_C_like"/>
    <property type="match status" value="1"/>
</dbReference>
<keyword evidence="2" id="KW-0229">DNA integration</keyword>
<dbReference type="PANTHER" id="PTHR30349:SF64">
    <property type="entry name" value="PROPHAGE INTEGRASE INTD-RELATED"/>
    <property type="match status" value="1"/>
</dbReference>
<keyword evidence="7" id="KW-1185">Reference proteome</keyword>
<dbReference type="InterPro" id="IPR011010">
    <property type="entry name" value="DNA_brk_join_enz"/>
</dbReference>
<evidence type="ECO:0000313" key="6">
    <source>
        <dbReference type="EMBL" id="KRN78329.1"/>
    </source>
</evidence>
<dbReference type="GO" id="GO:0006310">
    <property type="term" value="P:DNA recombination"/>
    <property type="evidence" value="ECO:0007669"/>
    <property type="project" value="UniProtKB-KW"/>
</dbReference>
<comment type="caution">
    <text evidence="6">The sequence shown here is derived from an EMBL/GenBank/DDBJ whole genome shotgun (WGS) entry which is preliminary data.</text>
</comment>
<dbReference type="InterPro" id="IPR013762">
    <property type="entry name" value="Integrase-like_cat_sf"/>
</dbReference>
<keyword evidence="3" id="KW-0238">DNA-binding</keyword>